<comment type="caution">
    <text evidence="2">The sequence shown here is derived from an EMBL/GenBank/DDBJ whole genome shotgun (WGS) entry which is preliminary data.</text>
</comment>
<reference evidence="2 3" key="1">
    <citation type="submission" date="2019-03" db="EMBL/GenBank/DDBJ databases">
        <title>Genomic Encyclopedia of Archaeal and Bacterial Type Strains, Phase II (KMG-II): from individual species to whole genera.</title>
        <authorList>
            <person name="Goeker M."/>
        </authorList>
    </citation>
    <scope>NUCLEOTIDE SEQUENCE [LARGE SCALE GENOMIC DNA]</scope>
    <source>
        <strain evidence="2 3">DSM 25687</strain>
    </source>
</reference>
<dbReference type="AlphaFoldDB" id="A0A4R6QCF0"/>
<accession>A0A4R6QCF0</accession>
<evidence type="ECO:0000313" key="3">
    <source>
        <dbReference type="Proteomes" id="UP000295260"/>
    </source>
</evidence>
<dbReference type="EMBL" id="SNXR01000012">
    <property type="protein sequence ID" value="TDP60091.1"/>
    <property type="molecule type" value="Genomic_DNA"/>
</dbReference>
<dbReference type="InterPro" id="IPR007685">
    <property type="entry name" value="RelA_SpoT"/>
</dbReference>
<dbReference type="SUPFAM" id="SSF81301">
    <property type="entry name" value="Nucleotidyltransferase"/>
    <property type="match status" value="1"/>
</dbReference>
<dbReference type="InterPro" id="IPR043519">
    <property type="entry name" value="NT_sf"/>
</dbReference>
<protein>
    <submittedName>
        <fullName evidence="2">RelA/SpoT family protein</fullName>
    </submittedName>
</protein>
<dbReference type="Pfam" id="PF04607">
    <property type="entry name" value="RelA_SpoT"/>
    <property type="match status" value="1"/>
</dbReference>
<gene>
    <name evidence="2" type="ORF">BC748_1064</name>
</gene>
<name>A0A4R6QCF0_9FLAO</name>
<dbReference type="Gene3D" id="3.30.460.10">
    <property type="entry name" value="Beta Polymerase, domain 2"/>
    <property type="match status" value="1"/>
</dbReference>
<sequence>MSHLIDQIKKGAKNFAAYVKKIIDDFFKWLEDLFKSGKADEVFDDKNLFWKKISDDIISKIPKIELHQISNDLDELYSAASTANRELKNATKEFAKKTNGKAGFRNGLKSRERALEKIDSDYFGDASRLVDIAGSKVVYETVDDLYIALNKFNKEYKILKIKDRIQQPLNGYRDILMNIEMKNGHIVEFRLHLKEMDEVAEGIGHKLYEERRNLEAIYTRRELTIQEQITINKLKKQEKILYDEVWNKIKNK</sequence>
<evidence type="ECO:0000313" key="2">
    <source>
        <dbReference type="EMBL" id="TDP60091.1"/>
    </source>
</evidence>
<organism evidence="2 3">
    <name type="scientific">Flavobacterium dankookense</name>
    <dbReference type="NCBI Taxonomy" id="706186"/>
    <lineage>
        <taxon>Bacteria</taxon>
        <taxon>Pseudomonadati</taxon>
        <taxon>Bacteroidota</taxon>
        <taxon>Flavobacteriia</taxon>
        <taxon>Flavobacteriales</taxon>
        <taxon>Flavobacteriaceae</taxon>
        <taxon>Flavobacterium</taxon>
    </lineage>
</organism>
<dbReference type="Proteomes" id="UP000295260">
    <property type="component" value="Unassembled WGS sequence"/>
</dbReference>
<proteinExistence type="predicted"/>
<feature type="domain" description="RelA/SpoT" evidence="1">
    <location>
        <begin position="109"/>
        <end position="207"/>
    </location>
</feature>
<keyword evidence="3" id="KW-1185">Reference proteome</keyword>
<evidence type="ECO:0000259" key="1">
    <source>
        <dbReference type="Pfam" id="PF04607"/>
    </source>
</evidence>
<dbReference type="GO" id="GO:0015969">
    <property type="term" value="P:guanosine tetraphosphate metabolic process"/>
    <property type="evidence" value="ECO:0007669"/>
    <property type="project" value="InterPro"/>
</dbReference>